<evidence type="ECO:0000313" key="1">
    <source>
        <dbReference type="EMBL" id="KAA3532374.1"/>
    </source>
</evidence>
<dbReference type="Proteomes" id="UP000436911">
    <property type="component" value="Unassembled WGS sequence"/>
</dbReference>
<dbReference type="AlphaFoldDB" id="A0A368NW26"/>
<evidence type="ECO:0000313" key="2">
    <source>
        <dbReference type="EMBL" id="MUZ72245.1"/>
    </source>
</evidence>
<dbReference type="Proteomes" id="UP000477951">
    <property type="component" value="Unassembled WGS sequence"/>
</dbReference>
<protein>
    <submittedName>
        <fullName evidence="1">Uncharacterized protein</fullName>
    </submittedName>
</protein>
<sequence>MQLILSDRQCGARLATSVAGWRYALQSVGTDRHCPAMPSALQAAIGLSAALLVSVREKDNLNAGRDAVMATHQGLLFKN</sequence>
<dbReference type="EMBL" id="QUSG01000001">
    <property type="protein sequence ID" value="KAA3532374.1"/>
    <property type="molecule type" value="Genomic_DNA"/>
</dbReference>
<comment type="caution">
    <text evidence="1">The sequence shown here is derived from an EMBL/GenBank/DDBJ whole genome shotgun (WGS) entry which is preliminary data.</text>
</comment>
<reference evidence="2 4" key="2">
    <citation type="submission" date="2019-12" db="EMBL/GenBank/DDBJ databases">
        <title>Whole-genome sequencing of Allorhizobium vitis.</title>
        <authorList>
            <person name="Gan H.M."/>
            <person name="Szegedi E."/>
            <person name="Burr T."/>
            <person name="Savka M.A."/>
        </authorList>
    </citation>
    <scope>NUCLEOTIDE SEQUENCE [LARGE SCALE GENOMIC DNA]</scope>
    <source>
        <strain evidence="2 4">CG516</strain>
    </source>
</reference>
<accession>A0A368NW26</accession>
<dbReference type="GeneID" id="60682308"/>
<name>A0A368NW26_AGRVI</name>
<dbReference type="OrthoDB" id="8410463at2"/>
<evidence type="ECO:0000313" key="3">
    <source>
        <dbReference type="Proteomes" id="UP000436911"/>
    </source>
</evidence>
<gene>
    <name evidence="1" type="ORF">DXT89_03335</name>
    <name evidence="2" type="ORF">GOZ90_06075</name>
</gene>
<evidence type="ECO:0000313" key="4">
    <source>
        <dbReference type="Proteomes" id="UP000477951"/>
    </source>
</evidence>
<organism evidence="1 3">
    <name type="scientific">Agrobacterium vitis</name>
    <name type="common">Rhizobium vitis</name>
    <dbReference type="NCBI Taxonomy" id="373"/>
    <lineage>
        <taxon>Bacteria</taxon>
        <taxon>Pseudomonadati</taxon>
        <taxon>Pseudomonadota</taxon>
        <taxon>Alphaproteobacteria</taxon>
        <taxon>Hyphomicrobiales</taxon>
        <taxon>Rhizobiaceae</taxon>
        <taxon>Rhizobium/Agrobacterium group</taxon>
        <taxon>Agrobacterium</taxon>
    </lineage>
</organism>
<dbReference type="EMBL" id="WPHR01000003">
    <property type="protein sequence ID" value="MUZ72245.1"/>
    <property type="molecule type" value="Genomic_DNA"/>
</dbReference>
<reference evidence="1 3" key="1">
    <citation type="submission" date="2018-08" db="EMBL/GenBank/DDBJ databases">
        <title>Genome sequencing of Agrobacterium vitis strain ICMP 10754.</title>
        <authorList>
            <person name="Visnovsky S.B."/>
            <person name="Pitman A.R."/>
        </authorList>
    </citation>
    <scope>NUCLEOTIDE SEQUENCE [LARGE SCALE GENOMIC DNA]</scope>
    <source>
        <strain evidence="1 3">ICMP 10754</strain>
    </source>
</reference>
<proteinExistence type="predicted"/>
<dbReference type="RefSeq" id="WP_060715772.1">
    <property type="nucleotide sequence ID" value="NZ_CP055265.1"/>
</dbReference>